<dbReference type="CDD" id="cd03259">
    <property type="entry name" value="ABC_Carb_Solutes_like"/>
    <property type="match status" value="1"/>
</dbReference>
<evidence type="ECO:0000256" key="5">
    <source>
        <dbReference type="ARBA" id="ARBA00022840"/>
    </source>
</evidence>
<keyword evidence="11" id="KW-1185">Reference proteome</keyword>
<dbReference type="Gene3D" id="2.40.50.100">
    <property type="match status" value="1"/>
</dbReference>
<keyword evidence="4" id="KW-0547">Nucleotide-binding</keyword>
<evidence type="ECO:0000256" key="1">
    <source>
        <dbReference type="ARBA" id="ARBA00022448"/>
    </source>
</evidence>
<name>A0ABT7SUU5_9ALTE</name>
<dbReference type="InterPro" id="IPR013611">
    <property type="entry name" value="Transp-assoc_OB_typ2"/>
</dbReference>
<evidence type="ECO:0000256" key="3">
    <source>
        <dbReference type="ARBA" id="ARBA00022496"/>
    </source>
</evidence>
<reference evidence="10 11" key="1">
    <citation type="submission" date="2023-06" db="EMBL/GenBank/DDBJ databases">
        <title>Alteromonas sp. ASW11-36 isolated from intertidal sand.</title>
        <authorList>
            <person name="Li Y."/>
        </authorList>
    </citation>
    <scope>NUCLEOTIDE SEQUENCE [LARGE SCALE GENOMIC DNA]</scope>
    <source>
        <strain evidence="10 11">ASW11-36</strain>
    </source>
</reference>
<evidence type="ECO:0000256" key="7">
    <source>
        <dbReference type="ARBA" id="ARBA00023065"/>
    </source>
</evidence>
<dbReference type="InterPro" id="IPR003593">
    <property type="entry name" value="AAA+_ATPase"/>
</dbReference>
<dbReference type="GO" id="GO:0005524">
    <property type="term" value="F:ATP binding"/>
    <property type="evidence" value="ECO:0007669"/>
    <property type="project" value="UniProtKB-KW"/>
</dbReference>
<evidence type="ECO:0000313" key="11">
    <source>
        <dbReference type="Proteomes" id="UP001234343"/>
    </source>
</evidence>
<dbReference type="RefSeq" id="WP_289364156.1">
    <property type="nucleotide sequence ID" value="NZ_JAUCBP010000006.1"/>
</dbReference>
<dbReference type="EMBL" id="JAUCBP010000006">
    <property type="protein sequence ID" value="MDM7859960.1"/>
    <property type="molecule type" value="Genomic_DNA"/>
</dbReference>
<dbReference type="Proteomes" id="UP001234343">
    <property type="component" value="Unassembled WGS sequence"/>
</dbReference>
<dbReference type="InterPro" id="IPR017871">
    <property type="entry name" value="ABC_transporter-like_CS"/>
</dbReference>
<dbReference type="InterPro" id="IPR003439">
    <property type="entry name" value="ABC_transporter-like_ATP-bd"/>
</dbReference>
<dbReference type="PANTHER" id="PTHR42781">
    <property type="entry name" value="SPERMIDINE/PUTRESCINE IMPORT ATP-BINDING PROTEIN POTA"/>
    <property type="match status" value="1"/>
</dbReference>
<keyword evidence="7" id="KW-0406">Ion transport</keyword>
<evidence type="ECO:0000256" key="4">
    <source>
        <dbReference type="ARBA" id="ARBA00022741"/>
    </source>
</evidence>
<protein>
    <submittedName>
        <fullName evidence="10">ABC transporter ATP-binding protein</fullName>
    </submittedName>
</protein>
<dbReference type="Pfam" id="PF08402">
    <property type="entry name" value="TOBE_2"/>
    <property type="match status" value="1"/>
</dbReference>
<dbReference type="InterPro" id="IPR050093">
    <property type="entry name" value="ABC_SmlMolc_Importer"/>
</dbReference>
<dbReference type="InterPro" id="IPR015853">
    <property type="entry name" value="ABC_transpr_FbpC"/>
</dbReference>
<dbReference type="PANTHER" id="PTHR42781:SF4">
    <property type="entry name" value="SPERMIDINE_PUTRESCINE IMPORT ATP-BINDING PROTEIN POTA"/>
    <property type="match status" value="1"/>
</dbReference>
<evidence type="ECO:0000259" key="9">
    <source>
        <dbReference type="PROSITE" id="PS50893"/>
    </source>
</evidence>
<dbReference type="InterPro" id="IPR027417">
    <property type="entry name" value="P-loop_NTPase"/>
</dbReference>
<evidence type="ECO:0000256" key="6">
    <source>
        <dbReference type="ARBA" id="ARBA00023004"/>
    </source>
</evidence>
<keyword evidence="1" id="KW-0813">Transport</keyword>
<keyword evidence="3" id="KW-0410">Iron transport</keyword>
<dbReference type="SMART" id="SM00382">
    <property type="entry name" value="AAA"/>
    <property type="match status" value="1"/>
</dbReference>
<comment type="caution">
    <text evidence="10">The sequence shown here is derived from an EMBL/GenBank/DDBJ whole genome shotgun (WGS) entry which is preliminary data.</text>
</comment>
<evidence type="ECO:0000256" key="8">
    <source>
        <dbReference type="ARBA" id="ARBA00023136"/>
    </source>
</evidence>
<keyword evidence="8" id="KW-0472">Membrane</keyword>
<evidence type="ECO:0000256" key="2">
    <source>
        <dbReference type="ARBA" id="ARBA00022475"/>
    </source>
</evidence>
<dbReference type="PROSITE" id="PS00211">
    <property type="entry name" value="ABC_TRANSPORTER_1"/>
    <property type="match status" value="1"/>
</dbReference>
<dbReference type="SUPFAM" id="SSF50331">
    <property type="entry name" value="MOP-like"/>
    <property type="match status" value="1"/>
</dbReference>
<gene>
    <name evidence="10" type="ORF">QTP81_05050</name>
</gene>
<dbReference type="InterPro" id="IPR008995">
    <property type="entry name" value="Mo/tungstate-bd_C_term_dom"/>
</dbReference>
<keyword evidence="5 10" id="KW-0067">ATP-binding</keyword>
<dbReference type="Gene3D" id="3.40.50.300">
    <property type="entry name" value="P-loop containing nucleotide triphosphate hydrolases"/>
    <property type="match status" value="1"/>
</dbReference>
<dbReference type="SUPFAM" id="SSF52540">
    <property type="entry name" value="P-loop containing nucleoside triphosphate hydrolases"/>
    <property type="match status" value="1"/>
</dbReference>
<dbReference type="PROSITE" id="PS50893">
    <property type="entry name" value="ABC_TRANSPORTER_2"/>
    <property type="match status" value="1"/>
</dbReference>
<proteinExistence type="predicted"/>
<dbReference type="Pfam" id="PF00005">
    <property type="entry name" value="ABC_tran"/>
    <property type="match status" value="1"/>
</dbReference>
<keyword evidence="2" id="KW-1003">Cell membrane</keyword>
<sequence length="356" mass="38866">MLTVRDLAISYATRNDKVLQNVTFHLEPGQIGCILGPSGCGKTTLLRAIAGFIQPLAGEIELDGKVVSSSNAMLPPNQRNIGMVFQDFALFPHMTVAENIAFGLRAMNHSESAARVDELLALVELSTYKDVYPHALSGGQQQRVALARALAPKPKLVLLDEPFSNLDSALREQLAQDVRGMLKAAGATAIMVTHDQHEAFAMADQVAVLQDAKMQQVGTPYELYHQPQTTFVAGFIGEGVMLEAKLNASGRLETVIGDFDAEHATYCDGAQAAKGQTLQLLVRPDDIVHDDSSRFKAIVVNRHFRGASILYYLTISESDDDQCHPLLCLAPSHHDHQVGESFGIRLDMDHLILFPQ</sequence>
<accession>A0ABT7SUU5</accession>
<organism evidence="10 11">
    <name type="scientific">Alteromonas arenosi</name>
    <dbReference type="NCBI Taxonomy" id="3055817"/>
    <lineage>
        <taxon>Bacteria</taxon>
        <taxon>Pseudomonadati</taxon>
        <taxon>Pseudomonadota</taxon>
        <taxon>Gammaproteobacteria</taxon>
        <taxon>Alteromonadales</taxon>
        <taxon>Alteromonadaceae</taxon>
        <taxon>Alteromonas/Salinimonas group</taxon>
        <taxon>Alteromonas</taxon>
    </lineage>
</organism>
<feature type="domain" description="ABC transporter" evidence="9">
    <location>
        <begin position="4"/>
        <end position="236"/>
    </location>
</feature>
<evidence type="ECO:0000313" key="10">
    <source>
        <dbReference type="EMBL" id="MDM7859960.1"/>
    </source>
</evidence>
<keyword evidence="6" id="KW-0408">Iron</keyword>